<dbReference type="RefSeq" id="WP_058294976.1">
    <property type="nucleotide sequence ID" value="NZ_CAKJVF010000031.1"/>
</dbReference>
<proteinExistence type="predicted"/>
<feature type="transmembrane region" description="Helical" evidence="1">
    <location>
        <begin position="105"/>
        <end position="122"/>
    </location>
</feature>
<keyword evidence="3" id="KW-1185">Reference proteome</keyword>
<dbReference type="STRING" id="137838.GCA_001458595_02172"/>
<keyword evidence="1" id="KW-0472">Membrane</keyword>
<dbReference type="OrthoDB" id="1931555at2"/>
<evidence type="ECO:0000313" key="2">
    <source>
        <dbReference type="EMBL" id="PEG30809.1"/>
    </source>
</evidence>
<keyword evidence="1" id="KW-1133">Transmembrane helix</keyword>
<comment type="caution">
    <text evidence="2">The sequence shown here is derived from an EMBL/GenBank/DDBJ whole genome shotgun (WGS) entry which is preliminary data.</text>
</comment>
<name>A0A2A7MGT7_9CLOT</name>
<protein>
    <submittedName>
        <fullName evidence="2">DUF2953 domain-containing protein</fullName>
    </submittedName>
</protein>
<reference evidence="2 3" key="1">
    <citation type="submission" date="2017-10" db="EMBL/GenBank/DDBJ databases">
        <title>Effective Description of Clostridium neonatale sp. nov. linked to necrotizing enterocolitis in neonates and a clarification of species assignable to the genus Clostridium (Prazmowski 1880) emend. Lawson and Rainey 2016.</title>
        <authorList>
            <person name="Bernard K."/>
            <person name="Burdz T."/>
            <person name="Wiebe D."/>
            <person name="Balcewich B."/>
            <person name="Alfa M."/>
            <person name="Bernier A.-M."/>
        </authorList>
    </citation>
    <scope>NUCLEOTIDE SEQUENCE [LARGE SCALE GENOMIC DNA]</scope>
    <source>
        <strain evidence="2 3">LCDC99A005</strain>
    </source>
</reference>
<keyword evidence="1" id="KW-0812">Transmembrane</keyword>
<accession>A0A2A7MGT7</accession>
<feature type="transmembrane region" description="Helical" evidence="1">
    <location>
        <begin position="143"/>
        <end position="168"/>
    </location>
</feature>
<evidence type="ECO:0000313" key="3">
    <source>
        <dbReference type="Proteomes" id="UP000220840"/>
    </source>
</evidence>
<sequence length="176" mass="21081">MKILFIIFFIFLFILFFPIPLKFTSYYSSENYYIKFYKFILISKYKSNNPKTLNRLIEYNKKNKSKFHMSKYKKFCSKLFYSKFKPSLKINLSFSYSLNDSYNTALIYGLLCTLFSFLYQLVNIPFNIKKYNLNVDPIFKDEILVKFETSSIIFISFAQIIYISIIFIKTSKEGTP</sequence>
<dbReference type="InterPro" id="IPR021338">
    <property type="entry name" value="DUF2953"/>
</dbReference>
<dbReference type="AlphaFoldDB" id="A0A2A7MGT7"/>
<gene>
    <name evidence="2" type="ORF">CQ394_03560</name>
</gene>
<dbReference type="EMBL" id="PDCJ01000001">
    <property type="protein sequence ID" value="PEG30809.1"/>
    <property type="molecule type" value="Genomic_DNA"/>
</dbReference>
<organism evidence="2 3">
    <name type="scientific">Clostridium neonatale</name>
    <dbReference type="NCBI Taxonomy" id="137838"/>
    <lineage>
        <taxon>Bacteria</taxon>
        <taxon>Bacillati</taxon>
        <taxon>Bacillota</taxon>
        <taxon>Clostridia</taxon>
        <taxon>Eubacteriales</taxon>
        <taxon>Clostridiaceae</taxon>
        <taxon>Clostridium</taxon>
    </lineage>
</organism>
<dbReference type="Proteomes" id="UP000220840">
    <property type="component" value="Unassembled WGS sequence"/>
</dbReference>
<evidence type="ECO:0000256" key="1">
    <source>
        <dbReference type="SAM" id="Phobius"/>
    </source>
</evidence>
<dbReference type="Pfam" id="PF11167">
    <property type="entry name" value="DUF2953"/>
    <property type="match status" value="1"/>
</dbReference>